<dbReference type="Proteomes" id="UP000318864">
    <property type="component" value="Unassembled WGS sequence"/>
</dbReference>
<evidence type="ECO:0000313" key="2">
    <source>
        <dbReference type="Proteomes" id="UP000318864"/>
    </source>
</evidence>
<protein>
    <submittedName>
        <fullName evidence="1">Uncharacterized protein</fullName>
    </submittedName>
</protein>
<dbReference type="OrthoDB" id="382195at2157"/>
<evidence type="ECO:0000313" key="1">
    <source>
        <dbReference type="EMBL" id="THE65170.1"/>
    </source>
</evidence>
<reference evidence="1 2" key="1">
    <citation type="submission" date="2018-10" db="EMBL/GenBank/DDBJ databases">
        <title>Natronolimnobius sp. XQ-INN 246 isolated from Inner Mongolia Autonomous Region of China.</title>
        <authorList>
            <person name="Xue Q."/>
        </authorList>
    </citation>
    <scope>NUCLEOTIDE SEQUENCE [LARGE SCALE GENOMIC DNA]</scope>
    <source>
        <strain evidence="1 2">XQ-INN 246</strain>
    </source>
</reference>
<dbReference type="EMBL" id="RBZW01000021">
    <property type="protein sequence ID" value="THE65170.1"/>
    <property type="molecule type" value="Genomic_DNA"/>
</dbReference>
<sequence length="175" mass="19168">MVSRRQTIALVGSGIVGVALDRSLFRPDLRVRTGSSNLHPGAEDAIDGGLDPDEAQSFVTVAPADPTTLLGQNPPSSVETTLQNAPTDDDDRFAVVVQYRSTPDQPRRLQVDEVGWRFPRTLKVVPEVDDWGSLSSLAAAERERLREAEWLVTTGVWTVSPRPRWVPSRAVLATD</sequence>
<accession>A0A4S3TNF6</accession>
<organism evidence="1 2">
    <name type="scientific">Salinadaptatus halalkaliphilus</name>
    <dbReference type="NCBI Taxonomy" id="2419781"/>
    <lineage>
        <taxon>Archaea</taxon>
        <taxon>Methanobacteriati</taxon>
        <taxon>Methanobacteriota</taxon>
        <taxon>Stenosarchaea group</taxon>
        <taxon>Halobacteria</taxon>
        <taxon>Halobacteriales</taxon>
        <taxon>Natrialbaceae</taxon>
        <taxon>Salinadaptatus</taxon>
    </lineage>
</organism>
<name>A0A4S3TNF6_9EURY</name>
<keyword evidence="2" id="KW-1185">Reference proteome</keyword>
<dbReference type="RefSeq" id="WP_141464199.1">
    <property type="nucleotide sequence ID" value="NZ_RBZW01000021.1"/>
</dbReference>
<dbReference type="AlphaFoldDB" id="A0A4S3TNF6"/>
<proteinExistence type="predicted"/>
<gene>
    <name evidence="1" type="ORF">D8Y22_08095</name>
</gene>
<comment type="caution">
    <text evidence="1">The sequence shown here is derived from an EMBL/GenBank/DDBJ whole genome shotgun (WGS) entry which is preliminary data.</text>
</comment>